<dbReference type="PIRSF" id="PIRSF015034">
    <property type="entry name" value="YacH"/>
    <property type="match status" value="1"/>
</dbReference>
<dbReference type="Gene3D" id="4.10.860.10">
    <property type="entry name" value="UVR domain"/>
    <property type="match status" value="1"/>
</dbReference>
<dbReference type="RefSeq" id="WP_063182587.1">
    <property type="nucleotide sequence ID" value="NZ_LQNT01000011.1"/>
</dbReference>
<organism evidence="3 4">
    <name type="scientific">Bhargavaea cecembensis</name>
    <dbReference type="NCBI Taxonomy" id="394098"/>
    <lineage>
        <taxon>Bacteria</taxon>
        <taxon>Bacillati</taxon>
        <taxon>Bacillota</taxon>
        <taxon>Bacilli</taxon>
        <taxon>Bacillales</taxon>
        <taxon>Caryophanaceae</taxon>
        <taxon>Bhargavaea</taxon>
    </lineage>
</organism>
<dbReference type="GO" id="GO:1990170">
    <property type="term" value="P:stress response to cadmium ion"/>
    <property type="evidence" value="ECO:0007669"/>
    <property type="project" value="TreeGrafter"/>
</dbReference>
<dbReference type="InterPro" id="IPR036876">
    <property type="entry name" value="UVR_dom_sf"/>
</dbReference>
<feature type="coiled-coil region" evidence="1">
    <location>
        <begin position="132"/>
        <end position="178"/>
    </location>
</feature>
<evidence type="ECO:0000259" key="2">
    <source>
        <dbReference type="PROSITE" id="PS50151"/>
    </source>
</evidence>
<dbReference type="GO" id="GO:1990169">
    <property type="term" value="P:stress response to copper ion"/>
    <property type="evidence" value="ECO:0007669"/>
    <property type="project" value="TreeGrafter"/>
</dbReference>
<dbReference type="AlphaFoldDB" id="A0A161RCW4"/>
<dbReference type="OrthoDB" id="9788704at2"/>
<evidence type="ECO:0000256" key="1">
    <source>
        <dbReference type="SAM" id="Coils"/>
    </source>
</evidence>
<evidence type="ECO:0000313" key="4">
    <source>
        <dbReference type="Proteomes" id="UP000076490"/>
    </source>
</evidence>
<dbReference type="InterPro" id="IPR001943">
    <property type="entry name" value="UVR_dom"/>
</dbReference>
<dbReference type="GO" id="GO:0046870">
    <property type="term" value="F:cadmium ion binding"/>
    <property type="evidence" value="ECO:0007669"/>
    <property type="project" value="TreeGrafter"/>
</dbReference>
<accession>A0A161RCW4</accession>
<dbReference type="GO" id="GO:0050897">
    <property type="term" value="F:cobalt ion binding"/>
    <property type="evidence" value="ECO:0007669"/>
    <property type="project" value="TreeGrafter"/>
</dbReference>
<feature type="domain" description="UVR" evidence="2">
    <location>
        <begin position="136"/>
        <end position="171"/>
    </location>
</feature>
<gene>
    <name evidence="3" type="ORF">AV656_12545</name>
</gene>
<dbReference type="InterPro" id="IPR025542">
    <property type="entry name" value="YacH"/>
</dbReference>
<dbReference type="Pfam" id="PF02151">
    <property type="entry name" value="UVR"/>
    <property type="match status" value="1"/>
</dbReference>
<dbReference type="GO" id="GO:0008270">
    <property type="term" value="F:zinc ion binding"/>
    <property type="evidence" value="ECO:0007669"/>
    <property type="project" value="TreeGrafter"/>
</dbReference>
<dbReference type="EMBL" id="LQNT01000011">
    <property type="protein sequence ID" value="KZE37392.1"/>
    <property type="molecule type" value="Genomic_DNA"/>
</dbReference>
<protein>
    <recommendedName>
        <fullName evidence="2">UVR domain-containing protein</fullName>
    </recommendedName>
</protein>
<proteinExistence type="predicted"/>
<dbReference type="Proteomes" id="UP000076490">
    <property type="component" value="Unassembled WGS sequence"/>
</dbReference>
<sequence length="182" mass="20402">MICDNCHERPASVVVTQSKNGKTEERHLCDVCAAHFQPFQGDFGGDPLGIQQFLQNWFAGPGAFQNTAQPQVNSGPECPNCGLTFRRFIERGKFGCAECYGAFRKELPEVFNKVQGGHTKHEGKVPATYSGRIAAERKIKDLRRQMKEAINQEEFERAAQLRDEVRELERSLEEGGGQDVVD</sequence>
<dbReference type="GO" id="GO:0005507">
    <property type="term" value="F:copper ion binding"/>
    <property type="evidence" value="ECO:0007669"/>
    <property type="project" value="TreeGrafter"/>
</dbReference>
<reference evidence="3 4" key="1">
    <citation type="submission" date="2016-01" db="EMBL/GenBank/DDBJ databases">
        <title>Whole genome sequencing of Bhargavaea cecembensis T14.</title>
        <authorList>
            <person name="Hong K.W."/>
        </authorList>
    </citation>
    <scope>NUCLEOTIDE SEQUENCE [LARGE SCALE GENOMIC DNA]</scope>
    <source>
        <strain evidence="3 4">T14</strain>
    </source>
</reference>
<comment type="caution">
    <text evidence="3">The sequence shown here is derived from an EMBL/GenBank/DDBJ whole genome shotgun (WGS) entry which is preliminary data.</text>
</comment>
<dbReference type="SUPFAM" id="SSF46600">
    <property type="entry name" value="C-terminal UvrC-binding domain of UvrB"/>
    <property type="match status" value="1"/>
</dbReference>
<name>A0A161RCW4_9BACL</name>
<dbReference type="PANTHER" id="PTHR38430:SF1">
    <property type="entry name" value="PROTEIN-ARGININE KINASE ACTIVATOR PROTEIN"/>
    <property type="match status" value="1"/>
</dbReference>
<evidence type="ECO:0000313" key="3">
    <source>
        <dbReference type="EMBL" id="KZE37392.1"/>
    </source>
</evidence>
<dbReference type="PANTHER" id="PTHR38430">
    <property type="entry name" value="PROTEIN-ARGININE KINASE ACTIVATOR PROTEIN"/>
    <property type="match status" value="1"/>
</dbReference>
<keyword evidence="1" id="KW-0175">Coiled coil</keyword>
<dbReference type="PROSITE" id="PS50151">
    <property type="entry name" value="UVR"/>
    <property type="match status" value="1"/>
</dbReference>